<dbReference type="eggNOG" id="COG2010">
    <property type="taxonomic scope" value="Bacteria"/>
</dbReference>
<evidence type="ECO:0000313" key="2">
    <source>
        <dbReference type="EMBL" id="EIC28607.1"/>
    </source>
</evidence>
<feature type="chain" id="PRO_5003611832" description="Cytochrome c domain-containing protein" evidence="1">
    <location>
        <begin position="24"/>
        <end position="279"/>
    </location>
</feature>
<accession>H8GQE8</accession>
<keyword evidence="1" id="KW-0732">Signal</keyword>
<proteinExistence type="predicted"/>
<evidence type="ECO:0008006" key="4">
    <source>
        <dbReference type="Google" id="ProtNLM"/>
    </source>
</evidence>
<dbReference type="HOGENOM" id="CLU_075571_0_0_6"/>
<feature type="signal peptide" evidence="1">
    <location>
        <begin position="1"/>
        <end position="23"/>
    </location>
</feature>
<dbReference type="GO" id="GO:0020037">
    <property type="term" value="F:heme binding"/>
    <property type="evidence" value="ECO:0007669"/>
    <property type="project" value="InterPro"/>
</dbReference>
<dbReference type="RefSeq" id="WP_005369796.1">
    <property type="nucleotide sequence ID" value="NZ_CM001475.1"/>
</dbReference>
<dbReference type="GO" id="GO:0009055">
    <property type="term" value="F:electron transfer activity"/>
    <property type="evidence" value="ECO:0007669"/>
    <property type="project" value="InterPro"/>
</dbReference>
<reference evidence="2 3" key="1">
    <citation type="journal article" date="2013" name="Genome Announc.">
        <title>Genome Sequence of the Obligate Gammaproteobacterial Methanotroph Methylomicrobium album Strain BG8.</title>
        <authorList>
            <person name="Kits K.D."/>
            <person name="Kalyuzhnaya M.G."/>
            <person name="Klotz M.G."/>
            <person name="Jetten M.S."/>
            <person name="Op den Camp H.J."/>
            <person name="Vuilleumier S."/>
            <person name="Bringel F."/>
            <person name="Dispirito A.A."/>
            <person name="Murrell J.C."/>
            <person name="Bruce D."/>
            <person name="Cheng J.F."/>
            <person name="Copeland A."/>
            <person name="Goodwin L."/>
            <person name="Hauser L."/>
            <person name="Lajus A."/>
            <person name="Land M.L."/>
            <person name="Lapidus A."/>
            <person name="Lucas S."/>
            <person name="Medigue C."/>
            <person name="Pitluck S."/>
            <person name="Woyke T."/>
            <person name="Zeytun A."/>
            <person name="Stein L.Y."/>
        </authorList>
    </citation>
    <scope>NUCLEOTIDE SEQUENCE [LARGE SCALE GENOMIC DNA]</scope>
    <source>
        <strain evidence="2 3">BG8</strain>
    </source>
</reference>
<dbReference type="Proteomes" id="UP000005090">
    <property type="component" value="Chromosome"/>
</dbReference>
<dbReference type="AlphaFoldDB" id="H8GQE8"/>
<dbReference type="Gene3D" id="1.10.760.10">
    <property type="entry name" value="Cytochrome c-like domain"/>
    <property type="match status" value="1"/>
</dbReference>
<keyword evidence="3" id="KW-1185">Reference proteome</keyword>
<dbReference type="STRING" id="686340.Metal_0774"/>
<protein>
    <recommendedName>
        <fullName evidence="4">Cytochrome c domain-containing protein</fullName>
    </recommendedName>
</protein>
<evidence type="ECO:0000313" key="3">
    <source>
        <dbReference type="Proteomes" id="UP000005090"/>
    </source>
</evidence>
<evidence type="ECO:0000256" key="1">
    <source>
        <dbReference type="SAM" id="SignalP"/>
    </source>
</evidence>
<name>H8GQE8_METAL</name>
<organism evidence="2 3">
    <name type="scientific">Methylomicrobium album BG8</name>
    <dbReference type="NCBI Taxonomy" id="686340"/>
    <lineage>
        <taxon>Bacteria</taxon>
        <taxon>Pseudomonadati</taxon>
        <taxon>Pseudomonadota</taxon>
        <taxon>Gammaproteobacteria</taxon>
        <taxon>Methylococcales</taxon>
        <taxon>Methylococcaceae</taxon>
        <taxon>Methylomicrobium</taxon>
    </lineage>
</organism>
<sequence length="279" mass="31378">MAYCLKCILPVFLAMAVFGKAGAVELPPPADLSSQYALPSRQVIVVEPHESTNERQKRVEYTALPIDGLLTRWFGDRWTSEEAEIVFLAKDGYRSVVPGPKLKKYRAFLAFARSDGAPFTVDNSSQNERKIPLSPYYLVWDNKKEPELLRQGAYGWPYQVTAVEWHSKSEDRALLPARASPMLEQGFAETKEYCLTCHNIRGIGGKKYPVDLIRALCRWQEPDLKAWIDSPSRVKPGTAMPPLARLLPEAERQRMIGRIVGYLGAMKVESPEACARPAP</sequence>
<dbReference type="SUPFAM" id="SSF46626">
    <property type="entry name" value="Cytochrome c"/>
    <property type="match status" value="1"/>
</dbReference>
<gene>
    <name evidence="2" type="ORF">Metal_0774</name>
</gene>
<dbReference type="InterPro" id="IPR036909">
    <property type="entry name" value="Cyt_c-like_dom_sf"/>
</dbReference>
<dbReference type="EMBL" id="CM001475">
    <property type="protein sequence ID" value="EIC28607.1"/>
    <property type="molecule type" value="Genomic_DNA"/>
</dbReference>